<gene>
    <name evidence="2" type="ORF">RJT34_28795</name>
</gene>
<sequence length="129" mass="14999">MWSCCMRNKEDYGNEEGKKVEEIIKTCSSLKLEEGGMKKKKKKKKVSFKVQNGNKGNHCNSTNGPLRIRLVVTKEELKRMLRNKNEDDAPPQTSLEELLSDMKLRERKVFDVNSWRPALESIPENRSMK</sequence>
<reference evidence="2 3" key="1">
    <citation type="submission" date="2024-01" db="EMBL/GenBank/DDBJ databases">
        <title>The genomes of 5 underutilized Papilionoideae crops provide insights into root nodulation and disease resistance.</title>
        <authorList>
            <person name="Yuan L."/>
        </authorList>
    </citation>
    <scope>NUCLEOTIDE SEQUENCE [LARGE SCALE GENOMIC DNA]</scope>
    <source>
        <strain evidence="2">LY-2023</strain>
        <tissue evidence="2">Leaf</tissue>
    </source>
</reference>
<dbReference type="Proteomes" id="UP001359559">
    <property type="component" value="Unassembled WGS sequence"/>
</dbReference>
<protein>
    <submittedName>
        <fullName evidence="2">Uncharacterized protein</fullName>
    </submittedName>
</protein>
<evidence type="ECO:0000313" key="2">
    <source>
        <dbReference type="EMBL" id="KAK7272292.1"/>
    </source>
</evidence>
<evidence type="ECO:0000256" key="1">
    <source>
        <dbReference type="SAM" id="MobiDB-lite"/>
    </source>
</evidence>
<organism evidence="2 3">
    <name type="scientific">Clitoria ternatea</name>
    <name type="common">Butterfly pea</name>
    <dbReference type="NCBI Taxonomy" id="43366"/>
    <lineage>
        <taxon>Eukaryota</taxon>
        <taxon>Viridiplantae</taxon>
        <taxon>Streptophyta</taxon>
        <taxon>Embryophyta</taxon>
        <taxon>Tracheophyta</taxon>
        <taxon>Spermatophyta</taxon>
        <taxon>Magnoliopsida</taxon>
        <taxon>eudicotyledons</taxon>
        <taxon>Gunneridae</taxon>
        <taxon>Pentapetalae</taxon>
        <taxon>rosids</taxon>
        <taxon>fabids</taxon>
        <taxon>Fabales</taxon>
        <taxon>Fabaceae</taxon>
        <taxon>Papilionoideae</taxon>
        <taxon>50 kb inversion clade</taxon>
        <taxon>NPAAA clade</taxon>
        <taxon>indigoferoid/millettioid clade</taxon>
        <taxon>Phaseoleae</taxon>
        <taxon>Clitoria</taxon>
    </lineage>
</organism>
<dbReference type="AlphaFoldDB" id="A0AAN9F984"/>
<evidence type="ECO:0000313" key="3">
    <source>
        <dbReference type="Proteomes" id="UP001359559"/>
    </source>
</evidence>
<proteinExistence type="predicted"/>
<dbReference type="EMBL" id="JAYKXN010000007">
    <property type="protein sequence ID" value="KAK7272292.1"/>
    <property type="molecule type" value="Genomic_DNA"/>
</dbReference>
<feature type="compositionally biased region" description="Polar residues" evidence="1">
    <location>
        <begin position="49"/>
        <end position="64"/>
    </location>
</feature>
<feature type="region of interest" description="Disordered" evidence="1">
    <location>
        <begin position="43"/>
        <end position="65"/>
    </location>
</feature>
<keyword evidence="3" id="KW-1185">Reference proteome</keyword>
<comment type="caution">
    <text evidence="2">The sequence shown here is derived from an EMBL/GenBank/DDBJ whole genome shotgun (WGS) entry which is preliminary data.</text>
</comment>
<accession>A0AAN9F984</accession>
<name>A0AAN9F984_CLITE</name>